<dbReference type="PANTHER" id="PTHR30417:SF1">
    <property type="entry name" value="N-ACETYLMURAMOYL-L-ALANINE AMIDASE AMID"/>
    <property type="match status" value="1"/>
</dbReference>
<evidence type="ECO:0000313" key="7">
    <source>
        <dbReference type="EMBL" id="KAB1440580.1"/>
    </source>
</evidence>
<dbReference type="OrthoDB" id="9794294at2"/>
<keyword evidence="8" id="KW-1185">Reference proteome</keyword>
<keyword evidence="3" id="KW-0378">Hydrolase</keyword>
<evidence type="ECO:0000256" key="5">
    <source>
        <dbReference type="SAM" id="Phobius"/>
    </source>
</evidence>
<accession>A0A7V7UDA6</accession>
<keyword evidence="4" id="KW-0961">Cell wall biogenesis/degradation</keyword>
<dbReference type="CDD" id="cd06583">
    <property type="entry name" value="PGRP"/>
    <property type="match status" value="1"/>
</dbReference>
<dbReference type="GO" id="GO:0071555">
    <property type="term" value="P:cell wall organization"/>
    <property type="evidence" value="ECO:0007669"/>
    <property type="project" value="UniProtKB-KW"/>
</dbReference>
<reference evidence="7 8" key="1">
    <citation type="submission" date="2019-09" db="EMBL/GenBank/DDBJ databases">
        <authorList>
            <person name="Valk L.C."/>
        </authorList>
    </citation>
    <scope>NUCLEOTIDE SEQUENCE [LARGE SCALE GENOMIC DNA]</scope>
    <source>
        <strain evidence="7">GalUA</strain>
    </source>
</reference>
<proteinExistence type="predicted"/>
<keyword evidence="5" id="KW-0812">Transmembrane</keyword>
<dbReference type="GO" id="GO:0009254">
    <property type="term" value="P:peptidoglycan turnover"/>
    <property type="evidence" value="ECO:0007669"/>
    <property type="project" value="TreeGrafter"/>
</dbReference>
<dbReference type="EMBL" id="WAGX01000003">
    <property type="protein sequence ID" value="KAB1440580.1"/>
    <property type="molecule type" value="Genomic_DNA"/>
</dbReference>
<keyword evidence="5" id="KW-1133">Transmembrane helix</keyword>
<dbReference type="EC" id="3.5.1.28" evidence="2"/>
<evidence type="ECO:0000256" key="4">
    <source>
        <dbReference type="ARBA" id="ARBA00023316"/>
    </source>
</evidence>
<keyword evidence="5" id="KW-0472">Membrane</keyword>
<dbReference type="SMART" id="SM00644">
    <property type="entry name" value="Ami_2"/>
    <property type="match status" value="1"/>
</dbReference>
<dbReference type="GO" id="GO:0009253">
    <property type="term" value="P:peptidoglycan catabolic process"/>
    <property type="evidence" value="ECO:0007669"/>
    <property type="project" value="InterPro"/>
</dbReference>
<evidence type="ECO:0000256" key="3">
    <source>
        <dbReference type="ARBA" id="ARBA00022801"/>
    </source>
</evidence>
<evidence type="ECO:0000259" key="6">
    <source>
        <dbReference type="SMART" id="SM00644"/>
    </source>
</evidence>
<comment type="catalytic activity">
    <reaction evidence="1">
        <text>Hydrolyzes the link between N-acetylmuramoyl residues and L-amino acid residues in certain cell-wall glycopeptides.</text>
        <dbReference type="EC" id="3.5.1.28"/>
    </reaction>
</comment>
<dbReference type="InterPro" id="IPR036505">
    <property type="entry name" value="Amidase/PGRP_sf"/>
</dbReference>
<dbReference type="Pfam" id="PF01510">
    <property type="entry name" value="Amidase_2"/>
    <property type="match status" value="1"/>
</dbReference>
<feature type="domain" description="N-acetylmuramoyl-L-alanine amidase" evidence="6">
    <location>
        <begin position="83"/>
        <end position="211"/>
    </location>
</feature>
<dbReference type="Gene3D" id="3.40.80.10">
    <property type="entry name" value="Peptidoglycan recognition protein-like"/>
    <property type="match status" value="1"/>
</dbReference>
<comment type="caution">
    <text evidence="7">The sequence shown here is derived from an EMBL/GenBank/DDBJ whole genome shotgun (WGS) entry which is preliminary data.</text>
</comment>
<dbReference type="PANTHER" id="PTHR30417">
    <property type="entry name" value="N-ACETYLMURAMOYL-L-ALANINE AMIDASE AMID"/>
    <property type="match status" value="1"/>
</dbReference>
<dbReference type="RefSeq" id="WP_151141170.1">
    <property type="nucleotide sequence ID" value="NZ_WAGX01000003.1"/>
</dbReference>
<dbReference type="Proteomes" id="UP000461768">
    <property type="component" value="Unassembled WGS sequence"/>
</dbReference>
<dbReference type="InterPro" id="IPR051206">
    <property type="entry name" value="NAMLAA_amidase_2"/>
</dbReference>
<sequence>MRRRYRRRNDGLGRISAIAIISTIILVCISYYAILKNEIKQLPTIQTTVKEEVEAVNNEEDIKKEEIKKPDWIKEDYVEINEYSRPGKKIEKVNAVVIHYTGNPGTTAAQHRNYYGELAKTKEASVSSNFVVGIEGEVVQCVPSDEVAYASNNRNSDTLSIEVCHKDKTGIFTDASYESVVKLTAYLCEEFGLSEDQIIRHYDVTGKKCPIYYVEHEDKWLQLKKDVLESMKTDSWKKN</sequence>
<dbReference type="GO" id="GO:0008745">
    <property type="term" value="F:N-acetylmuramoyl-L-alanine amidase activity"/>
    <property type="evidence" value="ECO:0007669"/>
    <property type="project" value="UniProtKB-EC"/>
</dbReference>
<reference evidence="7 8" key="2">
    <citation type="submission" date="2020-02" db="EMBL/GenBank/DDBJ databases">
        <title>Candidatus Galacturonibacter soehngenii shows hetero-acetogenic catabolism of galacturonic acid but lacks a canonical carbon monoxide dehydrogenase/acetyl-CoA synthase complex.</title>
        <authorList>
            <person name="Diender M."/>
            <person name="Stouten G.R."/>
            <person name="Petersen J.F."/>
            <person name="Nielsen P.H."/>
            <person name="Dueholm M.S."/>
            <person name="Pronk J.T."/>
            <person name="Van Loosdrecht M.C.M."/>
        </authorList>
    </citation>
    <scope>NUCLEOTIDE SEQUENCE [LARGE SCALE GENOMIC DNA]</scope>
    <source>
        <strain evidence="7">GalUA</strain>
    </source>
</reference>
<organism evidence="7 8">
    <name type="scientific">Candidatus Galacturonatibacter soehngenii</name>
    <dbReference type="NCBI Taxonomy" id="2307010"/>
    <lineage>
        <taxon>Bacteria</taxon>
        <taxon>Bacillati</taxon>
        <taxon>Bacillota</taxon>
        <taxon>Clostridia</taxon>
        <taxon>Lachnospirales</taxon>
        <taxon>Lachnospiraceae</taxon>
        <taxon>Candidatus Galacturonatibacter</taxon>
    </lineage>
</organism>
<dbReference type="AlphaFoldDB" id="A0A7V7UDA6"/>
<protein>
    <recommendedName>
        <fullName evidence="2">N-acetylmuramoyl-L-alanine amidase</fullName>
        <ecNumber evidence="2">3.5.1.28</ecNumber>
    </recommendedName>
</protein>
<evidence type="ECO:0000256" key="2">
    <source>
        <dbReference type="ARBA" id="ARBA00011901"/>
    </source>
</evidence>
<name>A0A7V7UDA6_9FIRM</name>
<dbReference type="SUPFAM" id="SSF55846">
    <property type="entry name" value="N-acetylmuramoyl-L-alanine amidase-like"/>
    <property type="match status" value="1"/>
</dbReference>
<evidence type="ECO:0000313" key="8">
    <source>
        <dbReference type="Proteomes" id="UP000461768"/>
    </source>
</evidence>
<gene>
    <name evidence="7" type="ORF">F7O84_01755</name>
</gene>
<dbReference type="InterPro" id="IPR002502">
    <property type="entry name" value="Amidase_domain"/>
</dbReference>
<feature type="transmembrane region" description="Helical" evidence="5">
    <location>
        <begin position="12"/>
        <end position="34"/>
    </location>
</feature>
<evidence type="ECO:0000256" key="1">
    <source>
        <dbReference type="ARBA" id="ARBA00001561"/>
    </source>
</evidence>